<dbReference type="InterPro" id="IPR017871">
    <property type="entry name" value="ABC_transporter-like_CS"/>
</dbReference>
<dbReference type="GeneID" id="60200924"/>
<evidence type="ECO:0000256" key="7">
    <source>
        <dbReference type="SAM" id="Phobius"/>
    </source>
</evidence>
<dbReference type="HOGENOM" id="CLU_000604_84_3_3"/>
<dbReference type="SMART" id="SM00382">
    <property type="entry name" value="AAA"/>
    <property type="match status" value="1"/>
</dbReference>
<evidence type="ECO:0000256" key="2">
    <source>
        <dbReference type="ARBA" id="ARBA00022692"/>
    </source>
</evidence>
<evidence type="ECO:0008006" key="12">
    <source>
        <dbReference type="Google" id="ProtNLM"/>
    </source>
</evidence>
<dbReference type="AlphaFoldDB" id="A2BUA2"/>
<feature type="domain" description="ABC transmembrane type-1" evidence="9">
    <location>
        <begin position="24"/>
        <end position="246"/>
    </location>
</feature>
<dbReference type="SUPFAM" id="SSF90123">
    <property type="entry name" value="ABC transporter transmembrane region"/>
    <property type="match status" value="1"/>
</dbReference>
<dbReference type="Gene3D" id="1.20.1560.10">
    <property type="entry name" value="ABC transporter type 1, transmembrane domain"/>
    <property type="match status" value="1"/>
</dbReference>
<dbReference type="InterPro" id="IPR036640">
    <property type="entry name" value="ABC1_TM_sf"/>
</dbReference>
<dbReference type="PANTHER" id="PTHR24221:SF654">
    <property type="entry name" value="ATP-BINDING CASSETTE SUB-FAMILY B MEMBER 6"/>
    <property type="match status" value="1"/>
</dbReference>
<evidence type="ECO:0000256" key="5">
    <source>
        <dbReference type="ARBA" id="ARBA00022989"/>
    </source>
</evidence>
<dbReference type="STRING" id="167542.P9515_01541"/>
<keyword evidence="6 7" id="KW-0472">Membrane</keyword>
<keyword evidence="4" id="KW-0067">ATP-binding</keyword>
<dbReference type="InterPro" id="IPR003593">
    <property type="entry name" value="AAA+_ATPase"/>
</dbReference>
<name>A2BUA2_PROM5</name>
<reference evidence="10 11" key="1">
    <citation type="journal article" date="2007" name="PLoS Genet.">
        <title>Patterns and implications of gene gain and loss in the evolution of Prochlorococcus.</title>
        <authorList>
            <person name="Kettler G.C."/>
            <person name="Martiny A.C."/>
            <person name="Huang K."/>
            <person name="Zucker J."/>
            <person name="Coleman M.L."/>
            <person name="Rodrigue S."/>
            <person name="Chen F."/>
            <person name="Lapidus A."/>
            <person name="Ferriera S."/>
            <person name="Johnson J."/>
            <person name="Steglich C."/>
            <person name="Church G.M."/>
            <person name="Richardson P."/>
            <person name="Chisholm S.W."/>
        </authorList>
    </citation>
    <scope>NUCLEOTIDE SEQUENCE [LARGE SCALE GENOMIC DNA]</scope>
    <source>
        <strain evidence="10 11">MIT 9515</strain>
    </source>
</reference>
<dbReference type="Pfam" id="PF00005">
    <property type="entry name" value="ABC_tran"/>
    <property type="match status" value="1"/>
</dbReference>
<dbReference type="GO" id="GO:0140359">
    <property type="term" value="F:ABC-type transporter activity"/>
    <property type="evidence" value="ECO:0007669"/>
    <property type="project" value="InterPro"/>
</dbReference>
<dbReference type="PROSITE" id="PS50893">
    <property type="entry name" value="ABC_TRANSPORTER_2"/>
    <property type="match status" value="1"/>
</dbReference>
<dbReference type="PANTHER" id="PTHR24221">
    <property type="entry name" value="ATP-BINDING CASSETTE SUB-FAMILY B"/>
    <property type="match status" value="1"/>
</dbReference>
<keyword evidence="5 7" id="KW-1133">Transmembrane helix</keyword>
<dbReference type="InterPro" id="IPR011527">
    <property type="entry name" value="ABC1_TM_dom"/>
</dbReference>
<dbReference type="Gene3D" id="3.40.50.300">
    <property type="entry name" value="P-loop containing nucleotide triphosphate hydrolases"/>
    <property type="match status" value="1"/>
</dbReference>
<dbReference type="eggNOG" id="COG1132">
    <property type="taxonomic scope" value="Bacteria"/>
</dbReference>
<dbReference type="PROSITE" id="PS50929">
    <property type="entry name" value="ABC_TM1F"/>
    <property type="match status" value="1"/>
</dbReference>
<dbReference type="InterPro" id="IPR027417">
    <property type="entry name" value="P-loop_NTPase"/>
</dbReference>
<dbReference type="Proteomes" id="UP000001589">
    <property type="component" value="Chromosome"/>
</dbReference>
<dbReference type="OrthoDB" id="9762790at2"/>
<feature type="transmembrane region" description="Helical" evidence="7">
    <location>
        <begin position="40"/>
        <end position="62"/>
    </location>
</feature>
<evidence type="ECO:0000256" key="1">
    <source>
        <dbReference type="ARBA" id="ARBA00004651"/>
    </source>
</evidence>
<feature type="transmembrane region" description="Helical" evidence="7">
    <location>
        <begin position="230"/>
        <end position="249"/>
    </location>
</feature>
<feature type="transmembrane region" description="Helical" evidence="7">
    <location>
        <begin position="113"/>
        <end position="130"/>
    </location>
</feature>
<evidence type="ECO:0000259" key="9">
    <source>
        <dbReference type="PROSITE" id="PS50929"/>
    </source>
</evidence>
<dbReference type="RefSeq" id="WP_011819478.1">
    <property type="nucleotide sequence ID" value="NC_008817.1"/>
</dbReference>
<dbReference type="Pfam" id="PF00664">
    <property type="entry name" value="ABC_membrane"/>
    <property type="match status" value="1"/>
</dbReference>
<evidence type="ECO:0000313" key="10">
    <source>
        <dbReference type="EMBL" id="ABM71363.1"/>
    </source>
</evidence>
<keyword evidence="2 7" id="KW-0812">Transmembrane</keyword>
<dbReference type="CDD" id="cd03228">
    <property type="entry name" value="ABCC_MRP_Like"/>
    <property type="match status" value="1"/>
</dbReference>
<dbReference type="SUPFAM" id="SSF52540">
    <property type="entry name" value="P-loop containing nucleoside triphosphate hydrolases"/>
    <property type="match status" value="1"/>
</dbReference>
<evidence type="ECO:0000256" key="3">
    <source>
        <dbReference type="ARBA" id="ARBA00022741"/>
    </source>
</evidence>
<organism evidence="10 11">
    <name type="scientific">Prochlorococcus marinus (strain MIT 9515)</name>
    <dbReference type="NCBI Taxonomy" id="167542"/>
    <lineage>
        <taxon>Bacteria</taxon>
        <taxon>Bacillati</taxon>
        <taxon>Cyanobacteriota</taxon>
        <taxon>Cyanophyceae</taxon>
        <taxon>Synechococcales</taxon>
        <taxon>Prochlorococcaceae</taxon>
        <taxon>Prochlorococcus</taxon>
    </lineage>
</organism>
<feature type="transmembrane region" description="Helical" evidence="7">
    <location>
        <begin position="136"/>
        <end position="157"/>
    </location>
</feature>
<dbReference type="InterPro" id="IPR003439">
    <property type="entry name" value="ABC_transporter-like_ATP-bd"/>
</dbReference>
<keyword evidence="3" id="KW-0547">Nucleotide-binding</keyword>
<dbReference type="GO" id="GO:0016887">
    <property type="term" value="F:ATP hydrolysis activity"/>
    <property type="evidence" value="ECO:0007669"/>
    <property type="project" value="InterPro"/>
</dbReference>
<evidence type="ECO:0000313" key="11">
    <source>
        <dbReference type="Proteomes" id="UP000001589"/>
    </source>
</evidence>
<comment type="subcellular location">
    <subcellularLocation>
        <location evidence="1">Cell membrane</location>
        <topology evidence="1">Multi-pass membrane protein</topology>
    </subcellularLocation>
</comment>
<evidence type="ECO:0000259" key="8">
    <source>
        <dbReference type="PROSITE" id="PS50893"/>
    </source>
</evidence>
<dbReference type="KEGG" id="pmc:P9515_01541"/>
<dbReference type="PROSITE" id="PS00211">
    <property type="entry name" value="ABC_TRANSPORTER_1"/>
    <property type="match status" value="1"/>
</dbReference>
<evidence type="ECO:0000256" key="6">
    <source>
        <dbReference type="ARBA" id="ARBA00023136"/>
    </source>
</evidence>
<dbReference type="InterPro" id="IPR039421">
    <property type="entry name" value="Type_1_exporter"/>
</dbReference>
<dbReference type="GO" id="GO:0034040">
    <property type="term" value="F:ATPase-coupled lipid transmembrane transporter activity"/>
    <property type="evidence" value="ECO:0007669"/>
    <property type="project" value="TreeGrafter"/>
</dbReference>
<proteinExistence type="predicted"/>
<feature type="domain" description="ABC transporter" evidence="8">
    <location>
        <begin position="323"/>
        <end position="552"/>
    </location>
</feature>
<evidence type="ECO:0000256" key="4">
    <source>
        <dbReference type="ARBA" id="ARBA00022840"/>
    </source>
</evidence>
<gene>
    <name evidence="10" type="ordered locus">P9515_01541</name>
</gene>
<protein>
    <recommendedName>
        <fullName evidence="12">ABC transporter ATP-binding protein</fullName>
    </recommendedName>
</protein>
<accession>A2BUA2</accession>
<dbReference type="EMBL" id="CP000552">
    <property type="protein sequence ID" value="ABM71363.1"/>
    <property type="molecule type" value="Genomic_DNA"/>
</dbReference>
<dbReference type="GO" id="GO:0005886">
    <property type="term" value="C:plasma membrane"/>
    <property type="evidence" value="ECO:0007669"/>
    <property type="project" value="UniProtKB-SubCell"/>
</dbReference>
<sequence>MTIGTMVPFISFVSNPNKILEIEFLRRISDFFNFQQTDQLFIFISFSFLIIILFSGLIKIFCIKKINDFGGTLNIELGKKLYKEILYQDYEYHLNTNSSQLISTQIQQLESSLAVISESLLLGLSVLNILGITISLFIIDSKIIICIFTFSLLFYVIASKSTKKYVDVYGKIIFETRKNIIRIVQESLGFIRQIILDDSHSFFIQEYDKNNIQNTLANTNSNTISQIPRYLMESLILSGLVISIIFIYLSGIDFYNYLTKGGAFILGLQKLLPLFQKTFRSVFFIRQEKLSVNSVVQLLKETKKHKHNSRDKLVNNFEIKNKIRFENISFSYKENTVLENINLVIKRGEVIGIVGKTGTGKSTFIDILLGLIKPNSGYIYIDEKKMDPNLFRRFRLSVSSVPQDYFLLDRTIEENIVFGKSKSKIDYKLLNKVVKISMLQDLVNSLSYGLQTFVGENGIRLSGGQKQRLAIARALYKKHSLLILDEATSSVDSETEKSILDNIITDNPEITVLMIAHRLQTLKNCDYILEIKNKKLIKYQNIKEYKYKYDSN</sequence>
<dbReference type="GO" id="GO:0005524">
    <property type="term" value="F:ATP binding"/>
    <property type="evidence" value="ECO:0007669"/>
    <property type="project" value="UniProtKB-KW"/>
</dbReference>